<evidence type="ECO:0000256" key="4">
    <source>
        <dbReference type="HAMAP-Rule" id="MF_00208"/>
    </source>
</evidence>
<evidence type="ECO:0000259" key="6">
    <source>
        <dbReference type="Pfam" id="PF02875"/>
    </source>
</evidence>
<dbReference type="GO" id="GO:0071555">
    <property type="term" value="P:cell wall organization"/>
    <property type="evidence" value="ECO:0007669"/>
    <property type="project" value="UniProtKB-KW"/>
</dbReference>
<dbReference type="eggNOG" id="COG0769">
    <property type="taxonomic scope" value="Bacteria"/>
</dbReference>
<dbReference type="PANTHER" id="PTHR23135:SF4">
    <property type="entry name" value="UDP-N-ACETYLMURAMOYL-L-ALANYL-D-GLUTAMATE--2,6-DIAMINOPIMELATE LIGASE MURE HOMOLOG, CHLOROPLASTIC"/>
    <property type="match status" value="1"/>
</dbReference>
<dbReference type="STRING" id="762211.BSTEL_0594"/>
<dbReference type="NCBIfam" id="NF001129">
    <property type="entry name" value="PRK00139.2-3"/>
    <property type="match status" value="1"/>
</dbReference>
<name>A0A087DQI3_9BIFI</name>
<keyword evidence="4 8" id="KW-0436">Ligase</keyword>
<feature type="short sequence motif" description="L-lysine recognition motif" evidence="4">
    <location>
        <begin position="435"/>
        <end position="438"/>
    </location>
</feature>
<keyword evidence="4" id="KW-0460">Magnesium</keyword>
<accession>A0A087DQI3</accession>
<keyword evidence="4" id="KW-0547">Nucleotide-binding</keyword>
<dbReference type="AlphaFoldDB" id="A0A087DQI3"/>
<proteinExistence type="inferred from homology"/>
<dbReference type="NCBIfam" id="TIGR01085">
    <property type="entry name" value="murE"/>
    <property type="match status" value="1"/>
</dbReference>
<feature type="binding site" evidence="4">
    <location>
        <position position="209"/>
    </location>
    <ligand>
        <name>UDP-N-acetyl-alpha-D-muramoyl-L-alanyl-D-glutamate</name>
        <dbReference type="ChEBI" id="CHEBI:83900"/>
    </ligand>
</feature>
<keyword evidence="4 5" id="KW-0133">Cell shape</keyword>
<dbReference type="InterPro" id="IPR035911">
    <property type="entry name" value="MurE/MurF_N"/>
</dbReference>
<feature type="binding site" evidence="4">
    <location>
        <position position="53"/>
    </location>
    <ligand>
        <name>UDP-N-acetyl-alpha-D-muramoyl-L-alanyl-D-glutamate</name>
        <dbReference type="ChEBI" id="CHEBI:83900"/>
    </ligand>
</feature>
<dbReference type="HAMAP" id="MF_00208">
    <property type="entry name" value="MurE"/>
    <property type="match status" value="1"/>
</dbReference>
<dbReference type="Gene3D" id="3.40.1190.10">
    <property type="entry name" value="Mur-like, catalytic domain"/>
    <property type="match status" value="1"/>
</dbReference>
<comment type="catalytic activity">
    <reaction evidence="4">
        <text>UDP-N-acetyl-alpha-D-muramoyl-L-alanyl-D-glutamate + L-lysine + ATP = UDP-N-acetyl-alpha-D-muramoyl-L-alanyl-gamma-D-glutamyl-L-lysine + ADP + phosphate + H(+)</text>
        <dbReference type="Rhea" id="RHEA:17969"/>
        <dbReference type="ChEBI" id="CHEBI:15378"/>
        <dbReference type="ChEBI" id="CHEBI:30616"/>
        <dbReference type="ChEBI" id="CHEBI:32551"/>
        <dbReference type="ChEBI" id="CHEBI:43474"/>
        <dbReference type="ChEBI" id="CHEBI:83900"/>
        <dbReference type="ChEBI" id="CHEBI:83903"/>
        <dbReference type="ChEBI" id="CHEBI:456216"/>
        <dbReference type="EC" id="6.3.2.7"/>
    </reaction>
</comment>
<feature type="domain" description="Mur ligase central" evidence="7">
    <location>
        <begin position="128"/>
        <end position="336"/>
    </location>
</feature>
<evidence type="ECO:0000259" key="7">
    <source>
        <dbReference type="Pfam" id="PF08245"/>
    </source>
</evidence>
<evidence type="ECO:0000256" key="3">
    <source>
        <dbReference type="ARBA" id="ARBA00023306"/>
    </source>
</evidence>
<dbReference type="InterPro" id="IPR036615">
    <property type="entry name" value="Mur_ligase_C_dom_sf"/>
</dbReference>
<dbReference type="Proteomes" id="UP000029004">
    <property type="component" value="Unassembled WGS sequence"/>
</dbReference>
<keyword evidence="3 4" id="KW-0131">Cell cycle</keyword>
<dbReference type="EC" id="6.3.2.7" evidence="4"/>
<comment type="subcellular location">
    <subcellularLocation>
        <location evidence="4 5">Cytoplasm</location>
    </subcellularLocation>
</comment>
<dbReference type="Gene3D" id="3.90.190.20">
    <property type="entry name" value="Mur ligase, C-terminal domain"/>
    <property type="match status" value="1"/>
</dbReference>
<dbReference type="RefSeq" id="WP_034527517.1">
    <property type="nucleotide sequence ID" value="NZ_JGZP01000011.1"/>
</dbReference>
<sequence length="529" mass="57710">MPTTTSPLSLAAAAKLLDNHHLLREIVAGNHWTMDASTIPGASDPIPSITYDTRKVADGALLFIKGRFKPEFLDGIDGRGLGAYVAETPYTDRTKAPGLIVEDVHKAMSLLSAEFYGRPQDELTLIGITGTKGKTTTDYFTHAILNEYSHGHAAMMSSLTCCLDGRTWTPSKLTTPESLDAFRMMREAVDNGMKYLVMEVSSQAYKVNRVYGLTFDVGAFLNISPDHISPIEHPTFEDYLHCKRRIIANSRTLVLGADCDHADLLREDARRAGVTVTTFALDDPATGHTTPADVTIAVDPSRKTGIRVTCGGTTVALELDMLGEFNFLNAGTAMTLAMKAGVPFDDPAMRAVERVQVPGRMERFTEGENLHVYVDYAHNYISTKSVVDEVLRVYGERDPRITLVAGSTGGKAIDRREGIVKGALGRAKSFILTTDDPNFEDPRAIAEEMASHVTDPDATAKVIVDREQAIGTAIDEARADAREHGRLNIVLVIGKGHETRNIIDGRPVAWPGDANVVRRALERHAQGVR</sequence>
<dbReference type="GO" id="GO:0051301">
    <property type="term" value="P:cell division"/>
    <property type="evidence" value="ECO:0007669"/>
    <property type="project" value="UniProtKB-KW"/>
</dbReference>
<evidence type="ECO:0000256" key="5">
    <source>
        <dbReference type="RuleBase" id="RU004135"/>
    </source>
</evidence>
<keyword evidence="2 4" id="KW-0132">Cell division</keyword>
<dbReference type="GO" id="GO:0005737">
    <property type="term" value="C:cytoplasm"/>
    <property type="evidence" value="ECO:0007669"/>
    <property type="project" value="UniProtKB-SubCell"/>
</dbReference>
<dbReference type="GO" id="GO:0009252">
    <property type="term" value="P:peptidoglycan biosynthetic process"/>
    <property type="evidence" value="ECO:0007669"/>
    <property type="project" value="UniProtKB-UniRule"/>
</dbReference>
<comment type="pathway">
    <text evidence="4 5">Cell wall biogenesis; peptidoglycan biosynthesis.</text>
</comment>
<dbReference type="SUPFAM" id="SSF53623">
    <property type="entry name" value="MurD-like peptide ligases, catalytic domain"/>
    <property type="match status" value="1"/>
</dbReference>
<dbReference type="GO" id="GO:0000287">
    <property type="term" value="F:magnesium ion binding"/>
    <property type="evidence" value="ECO:0007669"/>
    <property type="project" value="UniProtKB-UniRule"/>
</dbReference>
<evidence type="ECO:0000256" key="2">
    <source>
        <dbReference type="ARBA" id="ARBA00022618"/>
    </source>
</evidence>
<dbReference type="InterPro" id="IPR005761">
    <property type="entry name" value="UDP-N-AcMur-Glu-dNH2Pim_ligase"/>
</dbReference>
<comment type="PTM">
    <text evidence="4">Carboxylation is probably crucial for Mg(2+) binding and, consequently, for the gamma-phosphate positioning of ATP.</text>
</comment>
<comment type="function">
    <text evidence="4">Catalyzes the addition of L-lysine to the nucleotide precursor UDP-N-acetylmuramoyl-L-alanyl-D-glutamate (UMAG) in the biosynthesis of bacterial cell-wall peptidoglycan.</text>
</comment>
<dbReference type="GO" id="GO:0005524">
    <property type="term" value="F:ATP binding"/>
    <property type="evidence" value="ECO:0007669"/>
    <property type="project" value="UniProtKB-UniRule"/>
</dbReference>
<feature type="binding site" evidence="4">
    <location>
        <begin position="130"/>
        <end position="136"/>
    </location>
    <ligand>
        <name>ATP</name>
        <dbReference type="ChEBI" id="CHEBI:30616"/>
    </ligand>
</feature>
<comment type="similarity">
    <text evidence="1 4">Belongs to the MurCDEF family. MurE subfamily.</text>
</comment>
<keyword evidence="4 5" id="KW-0573">Peptidoglycan synthesis</keyword>
<evidence type="ECO:0000313" key="9">
    <source>
        <dbReference type="Proteomes" id="UP000029004"/>
    </source>
</evidence>
<feature type="binding site" evidence="4">
    <location>
        <position position="201"/>
    </location>
    <ligand>
        <name>UDP-N-acetyl-alpha-D-muramoyl-L-alanyl-D-glutamate</name>
        <dbReference type="ChEBI" id="CHEBI:83900"/>
    </ligand>
</feature>
<organism evidence="8 9">
    <name type="scientific">Bifidobacterium stellenboschense</name>
    <dbReference type="NCBI Taxonomy" id="762211"/>
    <lineage>
        <taxon>Bacteria</taxon>
        <taxon>Bacillati</taxon>
        <taxon>Actinomycetota</taxon>
        <taxon>Actinomycetes</taxon>
        <taxon>Bifidobacteriales</taxon>
        <taxon>Bifidobacteriaceae</taxon>
        <taxon>Bifidobacterium</taxon>
    </lineage>
</organism>
<evidence type="ECO:0000313" key="8">
    <source>
        <dbReference type="EMBL" id="KFI97783.1"/>
    </source>
</evidence>
<dbReference type="InterPro" id="IPR036565">
    <property type="entry name" value="Mur-like_cat_sf"/>
</dbReference>
<comment type="caution">
    <text evidence="8">The sequence shown here is derived from an EMBL/GenBank/DDBJ whole genome shotgun (WGS) entry which is preliminary data.</text>
</comment>
<feature type="domain" description="Mur ligase C-terminal" evidence="6">
    <location>
        <begin position="359"/>
        <end position="496"/>
    </location>
</feature>
<dbReference type="UniPathway" id="UPA00219"/>
<dbReference type="SUPFAM" id="SSF63418">
    <property type="entry name" value="MurE/MurF N-terminal domain"/>
    <property type="match status" value="1"/>
</dbReference>
<dbReference type="InterPro" id="IPR004101">
    <property type="entry name" value="Mur_ligase_C"/>
</dbReference>
<protein>
    <recommendedName>
        <fullName evidence="4">UDP-N-acetylmuramoyl-L-alanyl-D-glutamate--L-lysine ligase</fullName>
        <ecNumber evidence="4">6.3.2.7</ecNumber>
    </recommendedName>
    <alternativeName>
        <fullName evidence="4">L-lysine-adding enzyme</fullName>
    </alternativeName>
    <alternativeName>
        <fullName evidence="4">UDP-MurNAc-L-Ala-D-Glu:L-Lys ligase</fullName>
    </alternativeName>
    <alternativeName>
        <fullName evidence="4">UDP-MurNAc-tripeptide synthetase</fullName>
    </alternativeName>
    <alternativeName>
        <fullName evidence="4">UDP-N-acetylmuramyl-tripeptide synthetase</fullName>
    </alternativeName>
</protein>
<comment type="caution">
    <text evidence="4">Lacks conserved residue(s) required for the propagation of feature annotation.</text>
</comment>
<dbReference type="Pfam" id="PF02875">
    <property type="entry name" value="Mur_ligase_C"/>
    <property type="match status" value="1"/>
</dbReference>
<keyword evidence="4" id="KW-0067">ATP-binding</keyword>
<keyword evidence="4 5" id="KW-0961">Cell wall biogenesis/degradation</keyword>
<feature type="modified residue" description="N6-carboxylysine" evidence="4">
    <location>
        <position position="243"/>
    </location>
</feature>
<dbReference type="EMBL" id="JGZP01000011">
    <property type="protein sequence ID" value="KFI97783.1"/>
    <property type="molecule type" value="Genomic_DNA"/>
</dbReference>
<keyword evidence="9" id="KW-1185">Reference proteome</keyword>
<dbReference type="PANTHER" id="PTHR23135">
    <property type="entry name" value="MUR LIGASE FAMILY MEMBER"/>
    <property type="match status" value="1"/>
</dbReference>
<gene>
    <name evidence="4" type="primary">murE</name>
    <name evidence="8" type="ORF">BSTEL_0594</name>
</gene>
<evidence type="ECO:0000256" key="1">
    <source>
        <dbReference type="ARBA" id="ARBA00005898"/>
    </source>
</evidence>
<keyword evidence="4" id="KW-0963">Cytoplasm</keyword>
<dbReference type="GO" id="GO:0008360">
    <property type="term" value="P:regulation of cell shape"/>
    <property type="evidence" value="ECO:0007669"/>
    <property type="project" value="UniProtKB-KW"/>
</dbReference>
<dbReference type="SUPFAM" id="SSF53244">
    <property type="entry name" value="MurD-like peptide ligases, peptide-binding domain"/>
    <property type="match status" value="1"/>
</dbReference>
<dbReference type="Pfam" id="PF08245">
    <property type="entry name" value="Mur_ligase_M"/>
    <property type="match status" value="1"/>
</dbReference>
<feature type="binding site" evidence="4">
    <location>
        <begin position="174"/>
        <end position="175"/>
    </location>
    <ligand>
        <name>UDP-N-acetyl-alpha-D-muramoyl-L-alanyl-D-glutamate</name>
        <dbReference type="ChEBI" id="CHEBI:83900"/>
    </ligand>
</feature>
<dbReference type="OrthoDB" id="9800958at2"/>
<dbReference type="InterPro" id="IPR013221">
    <property type="entry name" value="Mur_ligase_cen"/>
</dbReference>
<reference evidence="8 9" key="1">
    <citation type="submission" date="2014-03" db="EMBL/GenBank/DDBJ databases">
        <title>Genomics of Bifidobacteria.</title>
        <authorList>
            <person name="Ventura M."/>
            <person name="Milani C."/>
            <person name="Lugli G.A."/>
        </authorList>
    </citation>
    <scope>NUCLEOTIDE SEQUENCE [LARGE SCALE GENOMIC DNA]</scope>
    <source>
        <strain evidence="8 9">DSM 23968</strain>
    </source>
</reference>
<dbReference type="GO" id="GO:0047482">
    <property type="term" value="F:UDP-N-acetylmuramoyl-L-alanyl-D-glutamate-L-lysine ligase activity"/>
    <property type="evidence" value="ECO:0007669"/>
    <property type="project" value="UniProtKB-UniRule"/>
</dbReference>
<comment type="cofactor">
    <cofactor evidence="4">
        <name>Mg(2+)</name>
        <dbReference type="ChEBI" id="CHEBI:18420"/>
    </cofactor>
</comment>